<dbReference type="SUPFAM" id="SSF55785">
    <property type="entry name" value="PYP-like sensor domain (PAS domain)"/>
    <property type="match status" value="1"/>
</dbReference>
<proteinExistence type="predicted"/>
<dbReference type="SMART" id="SM00388">
    <property type="entry name" value="HisKA"/>
    <property type="match status" value="1"/>
</dbReference>
<keyword evidence="4" id="KW-0808">Transferase</keyword>
<dbReference type="InterPro" id="IPR000014">
    <property type="entry name" value="PAS"/>
</dbReference>
<dbReference type="Pfam" id="PF00512">
    <property type="entry name" value="HisKA"/>
    <property type="match status" value="1"/>
</dbReference>
<dbReference type="OrthoDB" id="9766459at2"/>
<dbReference type="GO" id="GO:0000155">
    <property type="term" value="F:phosphorelay sensor kinase activity"/>
    <property type="evidence" value="ECO:0007669"/>
    <property type="project" value="InterPro"/>
</dbReference>
<dbReference type="InterPro" id="IPR004358">
    <property type="entry name" value="Sig_transdc_His_kin-like_C"/>
</dbReference>
<dbReference type="EMBL" id="CP030041">
    <property type="protein sequence ID" value="AWW31587.1"/>
    <property type="molecule type" value="Genomic_DNA"/>
</dbReference>
<reference evidence="10 11" key="1">
    <citation type="submission" date="2018-06" db="EMBL/GenBank/DDBJ databases">
        <title>Echinicola strongylocentroti sp. nov., isolated from a sea urchin Strongylocentrotus intermedius.</title>
        <authorList>
            <person name="Bae S.S."/>
        </authorList>
    </citation>
    <scope>NUCLEOTIDE SEQUENCE [LARGE SCALE GENOMIC DNA]</scope>
    <source>
        <strain evidence="10 11">MEBiC08714</strain>
    </source>
</reference>
<accession>A0A2Z4ILI1</accession>
<dbReference type="CDD" id="cd00075">
    <property type="entry name" value="HATPase"/>
    <property type="match status" value="1"/>
</dbReference>
<dbReference type="GO" id="GO:0006355">
    <property type="term" value="P:regulation of DNA-templated transcription"/>
    <property type="evidence" value="ECO:0007669"/>
    <property type="project" value="InterPro"/>
</dbReference>
<evidence type="ECO:0000313" key="11">
    <source>
        <dbReference type="Proteomes" id="UP000248688"/>
    </source>
</evidence>
<keyword evidence="6" id="KW-0902">Two-component regulatory system</keyword>
<protein>
    <recommendedName>
        <fullName evidence="2">histidine kinase</fullName>
        <ecNumber evidence="2">2.7.13.3</ecNumber>
    </recommendedName>
</protein>
<evidence type="ECO:0000259" key="7">
    <source>
        <dbReference type="PROSITE" id="PS50109"/>
    </source>
</evidence>
<dbReference type="CDD" id="cd00082">
    <property type="entry name" value="HisKA"/>
    <property type="match status" value="1"/>
</dbReference>
<evidence type="ECO:0000256" key="3">
    <source>
        <dbReference type="ARBA" id="ARBA00022553"/>
    </source>
</evidence>
<gene>
    <name evidence="10" type="ORF">DN752_16465</name>
</gene>
<evidence type="ECO:0000256" key="2">
    <source>
        <dbReference type="ARBA" id="ARBA00012438"/>
    </source>
</evidence>
<dbReference type="InterPro" id="IPR036890">
    <property type="entry name" value="HATPase_C_sf"/>
</dbReference>
<dbReference type="PRINTS" id="PR00344">
    <property type="entry name" value="BCTRLSENSOR"/>
</dbReference>
<dbReference type="SMART" id="SM00387">
    <property type="entry name" value="HATPase_c"/>
    <property type="match status" value="1"/>
</dbReference>
<evidence type="ECO:0000259" key="8">
    <source>
        <dbReference type="PROSITE" id="PS50112"/>
    </source>
</evidence>
<evidence type="ECO:0000256" key="6">
    <source>
        <dbReference type="ARBA" id="ARBA00023012"/>
    </source>
</evidence>
<feature type="domain" description="PAC" evidence="9">
    <location>
        <begin position="280"/>
        <end position="332"/>
    </location>
</feature>
<dbReference type="InterPro" id="IPR000700">
    <property type="entry name" value="PAS-assoc_C"/>
</dbReference>
<dbReference type="InterPro" id="IPR036097">
    <property type="entry name" value="HisK_dim/P_sf"/>
</dbReference>
<dbReference type="PROSITE" id="PS50112">
    <property type="entry name" value="PAS"/>
    <property type="match status" value="1"/>
</dbReference>
<dbReference type="SUPFAM" id="SSF55874">
    <property type="entry name" value="ATPase domain of HSP90 chaperone/DNA topoisomerase II/histidine kinase"/>
    <property type="match status" value="1"/>
</dbReference>
<dbReference type="InterPro" id="IPR035965">
    <property type="entry name" value="PAS-like_dom_sf"/>
</dbReference>
<evidence type="ECO:0000313" key="10">
    <source>
        <dbReference type="EMBL" id="AWW31587.1"/>
    </source>
</evidence>
<dbReference type="Pfam" id="PF00989">
    <property type="entry name" value="PAS"/>
    <property type="match status" value="1"/>
</dbReference>
<dbReference type="SUPFAM" id="SSF47384">
    <property type="entry name" value="Homodimeric domain of signal transducing histidine kinase"/>
    <property type="match status" value="1"/>
</dbReference>
<keyword evidence="11" id="KW-1185">Reference proteome</keyword>
<keyword evidence="5" id="KW-0418">Kinase</keyword>
<dbReference type="SMART" id="SM00091">
    <property type="entry name" value="PAS"/>
    <property type="match status" value="1"/>
</dbReference>
<dbReference type="PANTHER" id="PTHR43711">
    <property type="entry name" value="TWO-COMPONENT HISTIDINE KINASE"/>
    <property type="match status" value="1"/>
</dbReference>
<dbReference type="InterPro" id="IPR003661">
    <property type="entry name" value="HisK_dim/P_dom"/>
</dbReference>
<dbReference type="NCBIfam" id="TIGR00229">
    <property type="entry name" value="sensory_box"/>
    <property type="match status" value="1"/>
</dbReference>
<organism evidence="10 11">
    <name type="scientific">Echinicola strongylocentroti</name>
    <dbReference type="NCBI Taxonomy" id="1795355"/>
    <lineage>
        <taxon>Bacteria</taxon>
        <taxon>Pseudomonadati</taxon>
        <taxon>Bacteroidota</taxon>
        <taxon>Cytophagia</taxon>
        <taxon>Cytophagales</taxon>
        <taxon>Cyclobacteriaceae</taxon>
        <taxon>Echinicola</taxon>
    </lineage>
</organism>
<dbReference type="EC" id="2.7.13.3" evidence="2"/>
<keyword evidence="3" id="KW-0597">Phosphoprotein</keyword>
<dbReference type="PROSITE" id="PS50109">
    <property type="entry name" value="HIS_KIN"/>
    <property type="match status" value="1"/>
</dbReference>
<dbReference type="InterPro" id="IPR005467">
    <property type="entry name" value="His_kinase_dom"/>
</dbReference>
<dbReference type="CDD" id="cd00130">
    <property type="entry name" value="PAS"/>
    <property type="match status" value="1"/>
</dbReference>
<dbReference type="PANTHER" id="PTHR43711:SF1">
    <property type="entry name" value="HISTIDINE KINASE 1"/>
    <property type="match status" value="1"/>
</dbReference>
<name>A0A2Z4ILI1_9BACT</name>
<dbReference type="InterPro" id="IPR050736">
    <property type="entry name" value="Sensor_HK_Regulatory"/>
</dbReference>
<evidence type="ECO:0000256" key="4">
    <source>
        <dbReference type="ARBA" id="ARBA00022679"/>
    </source>
</evidence>
<dbReference type="Gene3D" id="3.30.565.10">
    <property type="entry name" value="Histidine kinase-like ATPase, C-terminal domain"/>
    <property type="match status" value="1"/>
</dbReference>
<dbReference type="AlphaFoldDB" id="A0A2Z4ILI1"/>
<dbReference type="InterPro" id="IPR013767">
    <property type="entry name" value="PAS_fold"/>
</dbReference>
<dbReference type="KEGG" id="est:DN752_16465"/>
<sequence length="568" mass="65022">MLKNSCSINTNNQNLLFQGIYHEKGKYQRNMCSYKEGVTILNISKEILSIQRLYSSGRISAEKAFREFERMLSEIAGFNSILFGKCQKDRVETFVCFDSISKPSSDLVYWNITQNLASNIVRAHIDALHRGEVVVSKETIQLDDADFVIDNFVLFPVFLDEGQEGFLLLLNTDTEALLRNEEVARLIADALGVVYLSEQQKGISNKEIGQTKKEELLDMLVEHSSDVIALFNVDWKPNYLSPSIERVFGFDRKQLMTPSFFEQFRSGAREFKKVVVNGVEKYRFSHHDVAGEKIWLESVFDTLYNSEGDIHGYFAIIRDISEELEGNKKMKETLEKEKALNEMKSQFISITSHEFKTPLSTIKSSVEICNIELERQLSKHPSEGKFRKHFNRVNSEVDRMNSLLVNLLNLEKINQGIIQVTVKDKKINSYLRAFLEDWVEHDTVVFESSLPDGFSYPLDVSLMNQVMTNLVENALKYGSRDRHVIVGASQDEGRLILTVKDFGDGIPVHEQEHLFKPFFRASNSNKYDKGSGLGLMITKKFIELQNGTVRFESEEGEGTCFYLTFPLA</sequence>
<dbReference type="Proteomes" id="UP000248688">
    <property type="component" value="Chromosome"/>
</dbReference>
<dbReference type="Gene3D" id="1.10.287.130">
    <property type="match status" value="1"/>
</dbReference>
<dbReference type="Pfam" id="PF02518">
    <property type="entry name" value="HATPase_c"/>
    <property type="match status" value="1"/>
</dbReference>
<dbReference type="InterPro" id="IPR003594">
    <property type="entry name" value="HATPase_dom"/>
</dbReference>
<comment type="catalytic activity">
    <reaction evidence="1">
        <text>ATP + protein L-histidine = ADP + protein N-phospho-L-histidine.</text>
        <dbReference type="EC" id="2.7.13.3"/>
    </reaction>
</comment>
<feature type="domain" description="Histidine kinase" evidence="7">
    <location>
        <begin position="350"/>
        <end position="568"/>
    </location>
</feature>
<evidence type="ECO:0000256" key="1">
    <source>
        <dbReference type="ARBA" id="ARBA00000085"/>
    </source>
</evidence>
<evidence type="ECO:0000259" key="9">
    <source>
        <dbReference type="PROSITE" id="PS50113"/>
    </source>
</evidence>
<dbReference type="PROSITE" id="PS50113">
    <property type="entry name" value="PAC"/>
    <property type="match status" value="1"/>
</dbReference>
<dbReference type="Gene3D" id="3.30.450.20">
    <property type="entry name" value="PAS domain"/>
    <property type="match status" value="1"/>
</dbReference>
<evidence type="ECO:0000256" key="5">
    <source>
        <dbReference type="ARBA" id="ARBA00022777"/>
    </source>
</evidence>
<feature type="domain" description="PAS" evidence="8">
    <location>
        <begin position="213"/>
        <end position="256"/>
    </location>
</feature>